<dbReference type="RefSeq" id="WP_282333246.1">
    <property type="nucleotide sequence ID" value="NZ_JASBRG010000003.1"/>
</dbReference>
<accession>A0ABT6R9N5</accession>
<sequence length="148" mass="16754">MGLKVNGIEYEWGDVTITAMGRTFERVLEIEYDVEVEKKQIYGRGRKVKGIQRGNEKPTGSITLGQSEVEAMIRKAQEMNPQAKLTDLVMDIQICYLSGVSASRNGTDLVRDRLIGVEFTQQPKSMKQGDTDMNIKLPILFMDAQYNF</sequence>
<proteinExistence type="predicted"/>
<evidence type="ECO:0000313" key="1">
    <source>
        <dbReference type="EMBL" id="MDI3319131.1"/>
    </source>
</evidence>
<dbReference type="Proteomes" id="UP001226434">
    <property type="component" value="Unassembled WGS sequence"/>
</dbReference>
<reference evidence="1 2" key="1">
    <citation type="submission" date="2023-05" db="EMBL/GenBank/DDBJ databases">
        <title>Genome sequence of Pinibacter sp. MAH-24.</title>
        <authorList>
            <person name="Huq M.A."/>
        </authorList>
    </citation>
    <scope>NUCLEOTIDE SEQUENCE [LARGE SCALE GENOMIC DNA]</scope>
    <source>
        <strain evidence="1 2">MAH-24</strain>
    </source>
</reference>
<comment type="caution">
    <text evidence="1">The sequence shown here is derived from an EMBL/GenBank/DDBJ whole genome shotgun (WGS) entry which is preliminary data.</text>
</comment>
<evidence type="ECO:0008006" key="3">
    <source>
        <dbReference type="Google" id="ProtNLM"/>
    </source>
</evidence>
<gene>
    <name evidence="1" type="ORF">QJ048_05070</name>
</gene>
<evidence type="ECO:0000313" key="2">
    <source>
        <dbReference type="Proteomes" id="UP001226434"/>
    </source>
</evidence>
<organism evidence="1 2">
    <name type="scientific">Pinibacter soli</name>
    <dbReference type="NCBI Taxonomy" id="3044211"/>
    <lineage>
        <taxon>Bacteria</taxon>
        <taxon>Pseudomonadati</taxon>
        <taxon>Bacteroidota</taxon>
        <taxon>Chitinophagia</taxon>
        <taxon>Chitinophagales</taxon>
        <taxon>Chitinophagaceae</taxon>
        <taxon>Pinibacter</taxon>
    </lineage>
</organism>
<protein>
    <recommendedName>
        <fullName evidence="3">Phage tail protein</fullName>
    </recommendedName>
</protein>
<keyword evidence="2" id="KW-1185">Reference proteome</keyword>
<dbReference type="EMBL" id="JASBRG010000003">
    <property type="protein sequence ID" value="MDI3319131.1"/>
    <property type="molecule type" value="Genomic_DNA"/>
</dbReference>
<name>A0ABT6R9N5_9BACT</name>